<dbReference type="GO" id="GO:0015740">
    <property type="term" value="P:C4-dicarboxylate transport"/>
    <property type="evidence" value="ECO:0007669"/>
    <property type="project" value="TreeGrafter"/>
</dbReference>
<name>H0HU75_9HYPH</name>
<accession>H0HU75</accession>
<keyword evidence="4 9" id="KW-0997">Cell inner membrane</keyword>
<reference evidence="11 12" key="1">
    <citation type="journal article" date="2012" name="J. Bacteriol.">
        <title>Draft Genome Sequence of Mesorhizobium alhagi CCNWXJ12-2T, a Novel Salt-Resistant Species Isolated from the Desert of Northwestern China.</title>
        <authorList>
            <person name="Zhou M."/>
            <person name="Chen W."/>
            <person name="Chen H."/>
            <person name="Wei G."/>
        </authorList>
    </citation>
    <scope>NUCLEOTIDE SEQUENCE [LARGE SCALE GENOMIC DNA]</scope>
    <source>
        <strain evidence="11 12">CCNWXJ12-2</strain>
    </source>
</reference>
<dbReference type="Proteomes" id="UP000003250">
    <property type="component" value="Unassembled WGS sequence"/>
</dbReference>
<comment type="subcellular location">
    <subcellularLocation>
        <location evidence="1 9">Cell inner membrane</location>
        <topology evidence="1 9">Multi-pass membrane protein</topology>
    </subcellularLocation>
</comment>
<dbReference type="InterPro" id="IPR055348">
    <property type="entry name" value="DctQ"/>
</dbReference>
<dbReference type="RefSeq" id="WP_008837335.1">
    <property type="nucleotide sequence ID" value="NZ_AHAM01000149.1"/>
</dbReference>
<dbReference type="Pfam" id="PF04290">
    <property type="entry name" value="DctQ"/>
    <property type="match status" value="1"/>
</dbReference>
<organism evidence="11 12">
    <name type="scientific">Mesorhizobium alhagi CCNWXJ12-2</name>
    <dbReference type="NCBI Taxonomy" id="1107882"/>
    <lineage>
        <taxon>Bacteria</taxon>
        <taxon>Pseudomonadati</taxon>
        <taxon>Pseudomonadota</taxon>
        <taxon>Alphaproteobacteria</taxon>
        <taxon>Hyphomicrobiales</taxon>
        <taxon>Phyllobacteriaceae</taxon>
        <taxon>Allomesorhizobium</taxon>
    </lineage>
</organism>
<dbReference type="PATRIC" id="fig|1107882.3.peg.3636"/>
<evidence type="ECO:0000256" key="2">
    <source>
        <dbReference type="ARBA" id="ARBA00022448"/>
    </source>
</evidence>
<evidence type="ECO:0000256" key="1">
    <source>
        <dbReference type="ARBA" id="ARBA00004429"/>
    </source>
</evidence>
<feature type="transmembrane region" description="Helical" evidence="9">
    <location>
        <begin position="95"/>
        <end position="116"/>
    </location>
</feature>
<evidence type="ECO:0000256" key="7">
    <source>
        <dbReference type="ARBA" id="ARBA00023136"/>
    </source>
</evidence>
<dbReference type="InterPro" id="IPR007387">
    <property type="entry name" value="TRAP_DctQ"/>
</dbReference>
<dbReference type="PANTHER" id="PTHR35011">
    <property type="entry name" value="2,3-DIKETO-L-GULONATE TRAP TRANSPORTER SMALL PERMEASE PROTEIN YIAM"/>
    <property type="match status" value="1"/>
</dbReference>
<dbReference type="OrthoDB" id="6183232at2"/>
<evidence type="ECO:0000256" key="6">
    <source>
        <dbReference type="ARBA" id="ARBA00022989"/>
    </source>
</evidence>
<keyword evidence="2 9" id="KW-0813">Transport</keyword>
<evidence type="ECO:0000256" key="3">
    <source>
        <dbReference type="ARBA" id="ARBA00022475"/>
    </source>
</evidence>
<sequence length="166" mass="18016">MNESGSGRRIERLLWRFAGALAIAGGIVTLSSAVLVTLSVIGRWQFNATVPADYELVEISVAVSVFAYLSYAQLRNGHIMVDTFTSRLPRAVNAAIDALWSLVLAAFLGFFTWGLVSGGIEARDASETLVQLTWPIWPVYMVCAVLCGFACLMALATAFLRLGRPQ</sequence>
<evidence type="ECO:0000256" key="9">
    <source>
        <dbReference type="RuleBase" id="RU369079"/>
    </source>
</evidence>
<dbReference type="GO" id="GO:0005886">
    <property type="term" value="C:plasma membrane"/>
    <property type="evidence" value="ECO:0007669"/>
    <property type="project" value="UniProtKB-SubCell"/>
</dbReference>
<evidence type="ECO:0000313" key="11">
    <source>
        <dbReference type="EMBL" id="EHK55711.1"/>
    </source>
</evidence>
<keyword evidence="12" id="KW-1185">Reference proteome</keyword>
<keyword evidence="3" id="KW-1003">Cell membrane</keyword>
<feature type="transmembrane region" description="Helical" evidence="9">
    <location>
        <begin position="56"/>
        <end position="74"/>
    </location>
</feature>
<proteinExistence type="inferred from homology"/>
<gene>
    <name evidence="11" type="ORF">MAXJ12_18583</name>
</gene>
<comment type="subunit">
    <text evidence="9">The complex comprises the extracytoplasmic solute receptor protein and the two transmembrane proteins.</text>
</comment>
<protein>
    <recommendedName>
        <fullName evidence="9">TRAP transporter small permease protein</fullName>
    </recommendedName>
</protein>
<evidence type="ECO:0000256" key="8">
    <source>
        <dbReference type="ARBA" id="ARBA00038436"/>
    </source>
</evidence>
<keyword evidence="7 9" id="KW-0472">Membrane</keyword>
<dbReference type="GO" id="GO:0022857">
    <property type="term" value="F:transmembrane transporter activity"/>
    <property type="evidence" value="ECO:0007669"/>
    <property type="project" value="UniProtKB-UniRule"/>
</dbReference>
<keyword evidence="6 9" id="KW-1133">Transmembrane helix</keyword>
<comment type="similarity">
    <text evidence="8 9">Belongs to the TRAP transporter small permease family.</text>
</comment>
<evidence type="ECO:0000256" key="4">
    <source>
        <dbReference type="ARBA" id="ARBA00022519"/>
    </source>
</evidence>
<evidence type="ECO:0000259" key="10">
    <source>
        <dbReference type="Pfam" id="PF04290"/>
    </source>
</evidence>
<dbReference type="PANTHER" id="PTHR35011:SF10">
    <property type="entry name" value="TRAP TRANSPORTER SMALL PERMEASE PROTEIN"/>
    <property type="match status" value="1"/>
</dbReference>
<dbReference type="AlphaFoldDB" id="H0HU75"/>
<feature type="transmembrane region" description="Helical" evidence="9">
    <location>
        <begin position="21"/>
        <end position="44"/>
    </location>
</feature>
<feature type="transmembrane region" description="Helical" evidence="9">
    <location>
        <begin position="136"/>
        <end position="160"/>
    </location>
</feature>
<feature type="domain" description="Tripartite ATP-independent periplasmic transporters DctQ component" evidence="10">
    <location>
        <begin position="33"/>
        <end position="161"/>
    </location>
</feature>
<keyword evidence="5 9" id="KW-0812">Transmembrane</keyword>
<comment type="function">
    <text evidence="9">Part of the tripartite ATP-independent periplasmic (TRAP) transport system.</text>
</comment>
<evidence type="ECO:0000313" key="12">
    <source>
        <dbReference type="Proteomes" id="UP000003250"/>
    </source>
</evidence>
<evidence type="ECO:0000256" key="5">
    <source>
        <dbReference type="ARBA" id="ARBA00022692"/>
    </source>
</evidence>
<dbReference type="EMBL" id="AHAM01000149">
    <property type="protein sequence ID" value="EHK55711.1"/>
    <property type="molecule type" value="Genomic_DNA"/>
</dbReference>